<dbReference type="InterPro" id="IPR036514">
    <property type="entry name" value="SGNH_hydro_sf"/>
</dbReference>
<accession>E3LV56</accession>
<feature type="compositionally biased region" description="Low complexity" evidence="2">
    <location>
        <begin position="496"/>
        <end position="505"/>
    </location>
</feature>
<dbReference type="eggNOG" id="ENOG502QVBZ">
    <property type="taxonomic scope" value="Eukaryota"/>
</dbReference>
<proteinExistence type="inferred from homology"/>
<organism evidence="4">
    <name type="scientific">Caenorhabditis remanei</name>
    <name type="common">Caenorhabditis vulgaris</name>
    <dbReference type="NCBI Taxonomy" id="31234"/>
    <lineage>
        <taxon>Eukaryota</taxon>
        <taxon>Metazoa</taxon>
        <taxon>Ecdysozoa</taxon>
        <taxon>Nematoda</taxon>
        <taxon>Chromadorea</taxon>
        <taxon>Rhabditida</taxon>
        <taxon>Rhabditina</taxon>
        <taxon>Rhabditomorpha</taxon>
        <taxon>Rhabditoidea</taxon>
        <taxon>Rhabditidae</taxon>
        <taxon>Peloderinae</taxon>
        <taxon>Caenorhabditis</taxon>
    </lineage>
</organism>
<keyword evidence="4" id="KW-1185">Reference proteome</keyword>
<dbReference type="AlphaFoldDB" id="E3LV56"/>
<feature type="region of interest" description="Disordered" evidence="2">
    <location>
        <begin position="490"/>
        <end position="527"/>
    </location>
</feature>
<dbReference type="KEGG" id="crq:GCK72_002677"/>
<dbReference type="Proteomes" id="UP000008281">
    <property type="component" value="Unassembled WGS sequence"/>
</dbReference>
<evidence type="ECO:0000256" key="1">
    <source>
        <dbReference type="ARBA" id="ARBA00037957"/>
    </source>
</evidence>
<dbReference type="SUPFAM" id="SSF52266">
    <property type="entry name" value="SGNH hydrolase"/>
    <property type="match status" value="1"/>
</dbReference>
<dbReference type="OMA" id="NFQAFRI"/>
<evidence type="ECO:0000313" key="4">
    <source>
        <dbReference type="Proteomes" id="UP000008281"/>
    </source>
</evidence>
<comment type="similarity">
    <text evidence="1">Belongs to the PC-esterase family.</text>
</comment>
<dbReference type="InParanoid" id="E3LV56"/>
<dbReference type="STRING" id="31234.E3LV56"/>
<gene>
    <name evidence="3" type="ORF">CRE_29467</name>
</gene>
<evidence type="ECO:0008006" key="5">
    <source>
        <dbReference type="Google" id="ProtNLM"/>
    </source>
</evidence>
<protein>
    <recommendedName>
        <fullName evidence="5">SGNH domain-containing protein</fullName>
    </recommendedName>
</protein>
<dbReference type="Gene3D" id="3.40.50.1110">
    <property type="entry name" value="SGNH hydrolase"/>
    <property type="match status" value="1"/>
</dbReference>
<evidence type="ECO:0000313" key="3">
    <source>
        <dbReference type="EMBL" id="EFP12370.1"/>
    </source>
</evidence>
<dbReference type="PANTHER" id="PTHR14469">
    <property type="entry name" value="SARCOMA ANTIGEN NY-SAR-23"/>
    <property type="match status" value="1"/>
</dbReference>
<dbReference type="HOGENOM" id="CLU_517046_0_0_1"/>
<dbReference type="EMBL" id="DS268416">
    <property type="protein sequence ID" value="EFP12370.1"/>
    <property type="molecule type" value="Genomic_DNA"/>
</dbReference>
<dbReference type="FunCoup" id="E3LV56">
    <property type="interactions" value="639"/>
</dbReference>
<dbReference type="RefSeq" id="XP_003111936.2">
    <property type="nucleotide sequence ID" value="XM_003111888.2"/>
</dbReference>
<sequence length="527" mass="60875">MNVPSEDFIEQLMEFRERNGSFDDFRFMCKQEMRENLVNNYFPYNKLIARALFKNQHIMFIGDSLIRAMYKDFLALLQTGDLCTVQDLRVSNEDSIFGDKHIDFLELEANRVFRQAREFQSNQHLIQYFFTNRAMREDLEKTCLMIEATDERPDIVVMNSAIWDISRFPARLSQRWTSQSMDNLEEEINVAEDYYNRIAMFCRRMRVLLPPTSTVVWVLMPPSSTPESNVSGGFLANNHLKFYEIRARLLEANVRAAQIVREAGFDVLDLSFHFRLSNFQAFRIKDGVHFNTIATRFMNQLLIGHIADAWGIDIRRKWPQKLIDKTLIKSQLFNVALDFLQDSNKWKHRNEVVHQHLRILAFENVKLPDAAGNPGTMTMQQLNEKMRVLLMFMKFQARSQSDAERNAKAFAGQIPEELSRFSQEDLVQIGKMIKEMCNEWKGKLPCVRLATTNKRVHEIGARKVLLDTTPSAPPGINSIPVPPVVEVEGSSVNITPSSDGSSPSGVPNKILPPHVPKKKRRVSESRQ</sequence>
<name>E3LV56_CAERE</name>
<reference evidence="3" key="1">
    <citation type="submission" date="2007-07" db="EMBL/GenBank/DDBJ databases">
        <title>PCAP assembly of the Caenorhabditis remanei genome.</title>
        <authorList>
            <consortium name="The Caenorhabditis remanei Sequencing Consortium"/>
            <person name="Wilson R.K."/>
        </authorList>
    </citation>
    <scope>NUCLEOTIDE SEQUENCE [LARGE SCALE GENOMIC DNA]</scope>
    <source>
        <strain evidence="3">PB4641</strain>
    </source>
</reference>
<evidence type="ECO:0000256" key="2">
    <source>
        <dbReference type="SAM" id="MobiDB-lite"/>
    </source>
</evidence>
<dbReference type="GeneID" id="9810020"/>
<dbReference type="OrthoDB" id="9975373at2759"/>
<dbReference type="PANTHER" id="PTHR14469:SF0">
    <property type="entry name" value="FAMILY WITH SEQUENCE SIMILARITY 113"/>
    <property type="match status" value="1"/>
</dbReference>
<dbReference type="CTD" id="9810020"/>